<dbReference type="GO" id="GO:0008839">
    <property type="term" value="F:4-hydroxy-tetrahydrodipicolinate reductase"/>
    <property type="evidence" value="ECO:0007669"/>
    <property type="project" value="UniProtKB-UniRule"/>
</dbReference>
<dbReference type="UniPathway" id="UPA00034">
    <property type="reaction ID" value="UER00018"/>
</dbReference>
<dbReference type="RefSeq" id="WP_109721293.1">
    <property type="nucleotide sequence ID" value="NZ_QEQK01000015.1"/>
</dbReference>
<comment type="pathway">
    <text evidence="9 13">Amino-acid biosynthesis; L-lysine biosynthesis via DAP pathway; (S)-tetrahydrodipicolinate from L-aspartate: step 4/4.</text>
</comment>
<evidence type="ECO:0000313" key="16">
    <source>
        <dbReference type="EMBL" id="PWN55004.1"/>
    </source>
</evidence>
<dbReference type="NCBIfam" id="TIGR00036">
    <property type="entry name" value="dapB"/>
    <property type="match status" value="1"/>
</dbReference>
<feature type="binding site" evidence="13">
    <location>
        <position position="36"/>
    </location>
    <ligand>
        <name>NADP(+)</name>
        <dbReference type="ChEBI" id="CHEBI:58349"/>
    </ligand>
</feature>
<dbReference type="GO" id="GO:0019877">
    <property type="term" value="P:diaminopimelate biosynthetic process"/>
    <property type="evidence" value="ECO:0007669"/>
    <property type="project" value="UniProtKB-UniRule"/>
</dbReference>
<evidence type="ECO:0000256" key="6">
    <source>
        <dbReference type="ARBA" id="ARBA00023002"/>
    </source>
</evidence>
<protein>
    <recommendedName>
        <fullName evidence="10 13">4-hydroxy-tetrahydrodipicolinate reductase</fullName>
        <shortName evidence="13">HTPA reductase</shortName>
        <ecNumber evidence="10 13">1.17.1.8</ecNumber>
    </recommendedName>
</protein>
<evidence type="ECO:0000256" key="7">
    <source>
        <dbReference type="ARBA" id="ARBA00023027"/>
    </source>
</evidence>
<comment type="catalytic activity">
    <reaction evidence="12 13">
        <text>(S)-2,3,4,5-tetrahydrodipicolinate + NAD(+) + H2O = (2S,4S)-4-hydroxy-2,3,4,5-tetrahydrodipicolinate + NADH + H(+)</text>
        <dbReference type="Rhea" id="RHEA:35323"/>
        <dbReference type="ChEBI" id="CHEBI:15377"/>
        <dbReference type="ChEBI" id="CHEBI:15378"/>
        <dbReference type="ChEBI" id="CHEBI:16845"/>
        <dbReference type="ChEBI" id="CHEBI:57540"/>
        <dbReference type="ChEBI" id="CHEBI:57945"/>
        <dbReference type="ChEBI" id="CHEBI:67139"/>
        <dbReference type="EC" id="1.17.1.8"/>
    </reaction>
</comment>
<evidence type="ECO:0000256" key="11">
    <source>
        <dbReference type="ARBA" id="ARBA00049080"/>
    </source>
</evidence>
<dbReference type="EC" id="1.17.1.8" evidence="10 13"/>
<dbReference type="PANTHER" id="PTHR20836">
    <property type="entry name" value="DIHYDRODIPICOLINATE REDUCTASE"/>
    <property type="match status" value="1"/>
</dbReference>
<dbReference type="PANTHER" id="PTHR20836:SF0">
    <property type="entry name" value="4-HYDROXY-TETRAHYDRODIPICOLINATE REDUCTASE 1, CHLOROPLASTIC-RELATED"/>
    <property type="match status" value="1"/>
</dbReference>
<dbReference type="GO" id="GO:0050661">
    <property type="term" value="F:NADP binding"/>
    <property type="evidence" value="ECO:0007669"/>
    <property type="project" value="UniProtKB-UniRule"/>
</dbReference>
<dbReference type="GO" id="GO:0051287">
    <property type="term" value="F:NAD binding"/>
    <property type="evidence" value="ECO:0007669"/>
    <property type="project" value="UniProtKB-UniRule"/>
</dbReference>
<keyword evidence="5 13" id="KW-0220">Diaminopimelate biosynthesis</keyword>
<gene>
    <name evidence="13" type="primary">dapB</name>
    <name evidence="16" type="ORF">DEH80_14815</name>
</gene>
<sequence>MSTKICVLGAGGRMGQSVIRALFEQSALVLSAAVDRPDGEVVGKDCGALIGQDRTGVSVSDDLAAHLEPQTVVIDFSSPDALMAALPVLESRDCALVTGTTGLDAAQAERLDAASQRIPVLRSDNFSVGVALMRALAQRAAEVLGEQADIEIIEAHHRRKVDAPSGTALAVGRSVAQGLGIELDSVADWTRHGQVGPRGDGRVGFSVIRGGDIVGEHTALFAMAGERLEITHKATDRMIFARGAVRAAGWLAAQDAGLYALEDLLG</sequence>
<dbReference type="Pfam" id="PF05173">
    <property type="entry name" value="DapB_C"/>
    <property type="match status" value="1"/>
</dbReference>
<dbReference type="Gene3D" id="3.40.50.720">
    <property type="entry name" value="NAD(P)-binding Rossmann-like Domain"/>
    <property type="match status" value="1"/>
</dbReference>
<feature type="binding site" evidence="13">
    <location>
        <position position="157"/>
    </location>
    <ligand>
        <name>(S)-2,3,4,5-tetrahydrodipicolinate</name>
        <dbReference type="ChEBI" id="CHEBI:16845"/>
    </ligand>
</feature>
<evidence type="ECO:0000256" key="9">
    <source>
        <dbReference type="ARBA" id="ARBA00037922"/>
    </source>
</evidence>
<feature type="domain" description="Dihydrodipicolinate reductase N-terminal" evidence="14">
    <location>
        <begin position="4"/>
        <end position="126"/>
    </location>
</feature>
<feature type="binding site" evidence="13">
    <location>
        <position position="35"/>
    </location>
    <ligand>
        <name>NAD(+)</name>
        <dbReference type="ChEBI" id="CHEBI:57540"/>
    </ligand>
</feature>
<evidence type="ECO:0000256" key="8">
    <source>
        <dbReference type="ARBA" id="ARBA00023154"/>
    </source>
</evidence>
<comment type="subunit">
    <text evidence="13">Homotetramer.</text>
</comment>
<dbReference type="GO" id="GO:0005829">
    <property type="term" value="C:cytosol"/>
    <property type="evidence" value="ECO:0007669"/>
    <property type="project" value="TreeGrafter"/>
</dbReference>
<dbReference type="InterPro" id="IPR036291">
    <property type="entry name" value="NAD(P)-bd_dom_sf"/>
</dbReference>
<dbReference type="PIRSF" id="PIRSF000161">
    <property type="entry name" value="DHPR"/>
    <property type="match status" value="1"/>
</dbReference>
<evidence type="ECO:0000256" key="3">
    <source>
        <dbReference type="ARBA" id="ARBA00022605"/>
    </source>
</evidence>
<comment type="caution">
    <text evidence="13">Was originally thought to be a dihydrodipicolinate reductase (DHDPR), catalyzing the conversion of dihydrodipicolinate to tetrahydrodipicolinate. However, it was shown in E.coli that the substrate of the enzymatic reaction is not dihydrodipicolinate (DHDP) but in fact (2S,4S)-4-hydroxy-2,3,4,5-tetrahydrodipicolinic acid (HTPA), the product released by the DapA-catalyzed reaction.</text>
</comment>
<dbReference type="AlphaFoldDB" id="A0A383XQV0"/>
<keyword evidence="4 13" id="KW-0521">NADP</keyword>
<feature type="domain" description="Dihydrodipicolinate reductase C-terminal" evidence="15">
    <location>
        <begin position="129"/>
        <end position="265"/>
    </location>
</feature>
<feature type="binding site" evidence="13">
    <location>
        <begin position="99"/>
        <end position="101"/>
    </location>
    <ligand>
        <name>NAD(+)</name>
        <dbReference type="ChEBI" id="CHEBI:57540"/>
    </ligand>
</feature>
<dbReference type="InterPro" id="IPR022663">
    <property type="entry name" value="DapB_C"/>
</dbReference>
<keyword evidence="3 13" id="KW-0028">Amino-acid biosynthesis</keyword>
<dbReference type="HAMAP" id="MF_00102">
    <property type="entry name" value="DapB"/>
    <property type="match status" value="1"/>
</dbReference>
<evidence type="ECO:0000256" key="13">
    <source>
        <dbReference type="HAMAP-Rule" id="MF_00102"/>
    </source>
</evidence>
<proteinExistence type="inferred from homology"/>
<keyword evidence="17" id="KW-1185">Reference proteome</keyword>
<dbReference type="InterPro" id="IPR000846">
    <property type="entry name" value="DapB_N"/>
</dbReference>
<evidence type="ECO:0000256" key="4">
    <source>
        <dbReference type="ARBA" id="ARBA00022857"/>
    </source>
</evidence>
<comment type="catalytic activity">
    <reaction evidence="11 13">
        <text>(S)-2,3,4,5-tetrahydrodipicolinate + NADP(+) + H2O = (2S,4S)-4-hydroxy-2,3,4,5-tetrahydrodipicolinate + NADPH + H(+)</text>
        <dbReference type="Rhea" id="RHEA:35331"/>
        <dbReference type="ChEBI" id="CHEBI:15377"/>
        <dbReference type="ChEBI" id="CHEBI:15378"/>
        <dbReference type="ChEBI" id="CHEBI:16845"/>
        <dbReference type="ChEBI" id="CHEBI:57783"/>
        <dbReference type="ChEBI" id="CHEBI:58349"/>
        <dbReference type="ChEBI" id="CHEBI:67139"/>
        <dbReference type="EC" id="1.17.1.8"/>
    </reaction>
</comment>
<dbReference type="FunFam" id="3.30.360.10:FF:000004">
    <property type="entry name" value="4-hydroxy-tetrahydrodipicolinate reductase"/>
    <property type="match status" value="1"/>
</dbReference>
<feature type="binding site" evidence="13">
    <location>
        <begin position="123"/>
        <end position="126"/>
    </location>
    <ligand>
        <name>NAD(+)</name>
        <dbReference type="ChEBI" id="CHEBI:57540"/>
    </ligand>
</feature>
<evidence type="ECO:0000256" key="1">
    <source>
        <dbReference type="ARBA" id="ARBA00006642"/>
    </source>
</evidence>
<name>A0A383XQV0_9GAMM</name>
<comment type="caution">
    <text evidence="16">The sequence shown here is derived from an EMBL/GenBank/DDBJ whole genome shotgun (WGS) entry which is preliminary data.</text>
</comment>
<dbReference type="Proteomes" id="UP000251800">
    <property type="component" value="Unassembled WGS sequence"/>
</dbReference>
<dbReference type="PROSITE" id="PS01298">
    <property type="entry name" value="DAPB"/>
    <property type="match status" value="1"/>
</dbReference>
<dbReference type="Gene3D" id="3.30.360.10">
    <property type="entry name" value="Dihydrodipicolinate Reductase, domain 2"/>
    <property type="match status" value="1"/>
</dbReference>
<evidence type="ECO:0000256" key="12">
    <source>
        <dbReference type="ARBA" id="ARBA00049396"/>
    </source>
</evidence>
<feature type="active site" description="Proton donor/acceptor" evidence="13">
    <location>
        <position position="156"/>
    </location>
</feature>
<evidence type="ECO:0000259" key="15">
    <source>
        <dbReference type="Pfam" id="PF05173"/>
    </source>
</evidence>
<dbReference type="EMBL" id="QEQK01000015">
    <property type="protein sequence ID" value="PWN55004.1"/>
    <property type="molecule type" value="Genomic_DNA"/>
</dbReference>
<keyword evidence="2 13" id="KW-0963">Cytoplasm</keyword>
<dbReference type="InterPro" id="IPR023940">
    <property type="entry name" value="DHDPR_bac"/>
</dbReference>
<evidence type="ECO:0000313" key="17">
    <source>
        <dbReference type="Proteomes" id="UP000251800"/>
    </source>
</evidence>
<dbReference type="SUPFAM" id="SSF51735">
    <property type="entry name" value="NAD(P)-binding Rossmann-fold domains"/>
    <property type="match status" value="1"/>
</dbReference>
<dbReference type="SUPFAM" id="SSF55347">
    <property type="entry name" value="Glyceraldehyde-3-phosphate dehydrogenase-like, C-terminal domain"/>
    <property type="match status" value="1"/>
</dbReference>
<dbReference type="GO" id="GO:0009089">
    <property type="term" value="P:lysine biosynthetic process via diaminopimelate"/>
    <property type="evidence" value="ECO:0007669"/>
    <property type="project" value="UniProtKB-UniRule"/>
</dbReference>
<dbReference type="Pfam" id="PF01113">
    <property type="entry name" value="DapB_N"/>
    <property type="match status" value="1"/>
</dbReference>
<reference evidence="16 17" key="1">
    <citation type="submission" date="2018-05" db="EMBL/GenBank/DDBJ databases">
        <title>Abyssibacter profundi OUC007T gen. nov., sp. nov, a marine bacterium isolated from seawater of the Mariana Trench.</title>
        <authorList>
            <person name="Zhou S."/>
        </authorList>
    </citation>
    <scope>NUCLEOTIDE SEQUENCE [LARGE SCALE GENOMIC DNA]</scope>
    <source>
        <strain evidence="16 17">OUC007</strain>
    </source>
</reference>
<comment type="subcellular location">
    <subcellularLocation>
        <location evidence="13">Cytoplasm</location>
    </subcellularLocation>
</comment>
<evidence type="ECO:0000259" key="14">
    <source>
        <dbReference type="Pfam" id="PF01113"/>
    </source>
</evidence>
<keyword evidence="6 13" id="KW-0560">Oxidoreductase</keyword>
<feature type="active site" description="Proton donor" evidence="13">
    <location>
        <position position="160"/>
    </location>
</feature>
<comment type="function">
    <text evidence="13">Catalyzes the conversion of 4-hydroxy-tetrahydrodipicolinate (HTPA) to tetrahydrodipicolinate.</text>
</comment>
<feature type="binding site" evidence="13">
    <location>
        <begin position="166"/>
        <end position="167"/>
    </location>
    <ligand>
        <name>(S)-2,3,4,5-tetrahydrodipicolinate</name>
        <dbReference type="ChEBI" id="CHEBI:16845"/>
    </ligand>
</feature>
<evidence type="ECO:0000256" key="10">
    <source>
        <dbReference type="ARBA" id="ARBA00038983"/>
    </source>
</evidence>
<dbReference type="GO" id="GO:0016726">
    <property type="term" value="F:oxidoreductase activity, acting on CH or CH2 groups, NAD or NADP as acceptor"/>
    <property type="evidence" value="ECO:0007669"/>
    <property type="project" value="UniProtKB-UniRule"/>
</dbReference>
<dbReference type="CDD" id="cd02274">
    <property type="entry name" value="DHDPR_N"/>
    <property type="match status" value="1"/>
</dbReference>
<feature type="binding site" evidence="13">
    <location>
        <begin position="9"/>
        <end position="14"/>
    </location>
    <ligand>
        <name>NAD(+)</name>
        <dbReference type="ChEBI" id="CHEBI:57540"/>
    </ligand>
</feature>
<organism evidence="16 17">
    <name type="scientific">Abyssibacter profundi</name>
    <dbReference type="NCBI Taxonomy" id="2182787"/>
    <lineage>
        <taxon>Bacteria</taxon>
        <taxon>Pseudomonadati</taxon>
        <taxon>Pseudomonadota</taxon>
        <taxon>Gammaproteobacteria</taxon>
        <taxon>Chromatiales</taxon>
        <taxon>Oceanococcaceae</taxon>
        <taxon>Abyssibacter</taxon>
    </lineage>
</organism>
<evidence type="ECO:0000256" key="2">
    <source>
        <dbReference type="ARBA" id="ARBA00022490"/>
    </source>
</evidence>
<keyword evidence="8 13" id="KW-0457">Lysine biosynthesis</keyword>
<comment type="similarity">
    <text evidence="1 13">Belongs to the DapB family.</text>
</comment>
<dbReference type="InterPro" id="IPR022664">
    <property type="entry name" value="DapB_N_CS"/>
</dbReference>
<dbReference type="OrthoDB" id="9790352at2"/>
<accession>A0A383XQV0</accession>
<evidence type="ECO:0000256" key="5">
    <source>
        <dbReference type="ARBA" id="ARBA00022915"/>
    </source>
</evidence>
<keyword evidence="7 13" id="KW-0520">NAD</keyword>